<feature type="domain" description="Rad50/SbcC-type AAA" evidence="2">
    <location>
        <begin position="5"/>
        <end position="272"/>
    </location>
</feature>
<dbReference type="STRING" id="1216006.VA7868_01101"/>
<dbReference type="AlphaFoldDB" id="A0A1M5XEU5"/>
<evidence type="ECO:0000313" key="3">
    <source>
        <dbReference type="EMBL" id="SHH97723.1"/>
    </source>
</evidence>
<accession>A0A1M5XEU5</accession>
<evidence type="ECO:0000259" key="2">
    <source>
        <dbReference type="Pfam" id="PF13476"/>
    </source>
</evidence>
<dbReference type="Gene3D" id="3.40.50.300">
    <property type="entry name" value="P-loop containing nucleotide triphosphate hydrolases"/>
    <property type="match status" value="2"/>
</dbReference>
<dbReference type="Pfam" id="PF13558">
    <property type="entry name" value="SbcC_Walker_B"/>
    <property type="match status" value="1"/>
</dbReference>
<protein>
    <submittedName>
        <fullName evidence="3">Nuclease SbcCD subunit C</fullName>
    </submittedName>
</protein>
<name>A0A1M5XEU5_9VIBR</name>
<dbReference type="Pfam" id="PF13476">
    <property type="entry name" value="AAA_23"/>
    <property type="match status" value="1"/>
</dbReference>
<dbReference type="GO" id="GO:0016887">
    <property type="term" value="F:ATP hydrolysis activity"/>
    <property type="evidence" value="ECO:0007669"/>
    <property type="project" value="InterPro"/>
</dbReference>
<gene>
    <name evidence="3" type="primary">sbcC</name>
    <name evidence="3" type="ORF">VA7868_01101</name>
</gene>
<dbReference type="InterPro" id="IPR027417">
    <property type="entry name" value="P-loop_NTPase"/>
</dbReference>
<dbReference type="PANTHER" id="PTHR32114">
    <property type="entry name" value="ABC TRANSPORTER ABCH.3"/>
    <property type="match status" value="1"/>
</dbReference>
<dbReference type="RefSeq" id="WP_073602865.1">
    <property type="nucleotide sequence ID" value="NZ_FQXZ01000011.1"/>
</dbReference>
<evidence type="ECO:0000313" key="4">
    <source>
        <dbReference type="Proteomes" id="UP000184608"/>
    </source>
</evidence>
<keyword evidence="1" id="KW-0175">Coiled coil</keyword>
<dbReference type="PANTHER" id="PTHR32114:SF2">
    <property type="entry name" value="ABC TRANSPORTER ABCH.3"/>
    <property type="match status" value="1"/>
</dbReference>
<feature type="coiled-coil region" evidence="1">
    <location>
        <begin position="817"/>
        <end position="934"/>
    </location>
</feature>
<dbReference type="EMBL" id="FQXZ01000011">
    <property type="protein sequence ID" value="SHH97723.1"/>
    <property type="molecule type" value="Genomic_DNA"/>
</dbReference>
<feature type="coiled-coil region" evidence="1">
    <location>
        <begin position="618"/>
        <end position="645"/>
    </location>
</feature>
<evidence type="ECO:0000256" key="1">
    <source>
        <dbReference type="SAM" id="Coils"/>
    </source>
</evidence>
<dbReference type="GO" id="GO:0006302">
    <property type="term" value="P:double-strand break repair"/>
    <property type="evidence" value="ECO:0007669"/>
    <property type="project" value="InterPro"/>
</dbReference>
<dbReference type="InterPro" id="IPR038729">
    <property type="entry name" value="Rad50/SbcC_AAA"/>
</dbReference>
<dbReference type="SUPFAM" id="SSF52540">
    <property type="entry name" value="P-loop containing nucleoside triphosphate hydrolases"/>
    <property type="match status" value="1"/>
</dbReference>
<reference evidence="3 4" key="1">
    <citation type="submission" date="2016-11" db="EMBL/GenBank/DDBJ databases">
        <authorList>
            <person name="Jaros S."/>
            <person name="Januszkiewicz K."/>
            <person name="Wedrychowicz H."/>
        </authorList>
    </citation>
    <scope>NUCLEOTIDE SEQUENCE [LARGE SCALE GENOMIC DNA]</scope>
    <source>
        <strain evidence="3 4">CECT 7868</strain>
    </source>
</reference>
<keyword evidence="4" id="KW-1185">Reference proteome</keyword>
<feature type="coiled-coil region" evidence="1">
    <location>
        <begin position="692"/>
        <end position="781"/>
    </location>
</feature>
<sequence>MRILQLRFKNLNSLAGEWLIDFTHPAFTADGLFAITGPTGAGKTTILDAICLALYGRTPRLNRVTKGMNEIMSRQCGECFAEVTFETQSGQYCCHWSQHRARKKPDGDLQAPKHEISDAKTQTLLESKLKLVAEQIEKLTGMDYDRFTRSMLLAQGGFAAFLQAAPDERAPILEQITGTGIYSQISVRVHEYRTEQRKKLEQLQSGLAGMQMLSPEKEMQLKEALDEKTAQDALCGKQRQQKQQAMQWLEGQTLLRQELNQLEADQKQLETERKAFLPQQQQLDTALRAIELSAPYAELKAKRLSLQENHAQLAACHTELPGCTTAMQQAGKAFTAAEEHYNAVKSEQHTQLSLLRSVRELDVQIAAKTTPAEELRRSVKEQSKVIAEQQQNQQRNAALLRQKISESEALSIQLESMKADEKLTTELTGLRSRFQQMQELTGQIHAKQQAVKQATSTLADDQHQWRQACEQQEIAGKKRQQDEQLVAQQQVALNHCLGEQTLSEWRHHHTALIQMQNRTESALNAAESLSLTQKKRDDQLQRDAVLMQDISVAEATLSEYQAHQLQLEKEAGYLETQLTLIRRIEDLEQARQQLCDGEPCPLCGSETHPYAQGNIPVADDTQQQLEQLRQRLATQRQAVSDLRVHLAGFNKEREQIASRQTEYTAVIQETREQLAGYYRESGIEPAEEEHCLQQLEQHLQSVQQQQMSVLRRVNQAEEAEQTLMNLRQALETTKHEALNHAQTVQTLLLKQSTSAETLERLQRETAKLQEQQQQVLQLLQTELDVYGVAQVTPENLSIIDAELTQRSQRWQEQHAQYSALRQEIAGLELQVQHQKAQLKHDESGLSGQQNKLAEMERVLAALRQQRNELFGDKDADQEELRLHQMAETAEKRLEEQRQLSALAGQTLNQLQEKISDLKRTQDTQQTELAHMEQDLIVQLAHWQFEDEVQYLDACLSGDARQRLMQQSQALAEQYTRLNTLLYEKRQLLETEEKKQLTSESPEMLKKAEALLASQQQQFQQEIGGIRQQLLDNDKLRQQQQTQITAIEGQQRECQRWDTLHELIGSADGKKFRNFAQGLTFEMMIGHANLQLQKMTDRYLLIHDPLNPLELSVIDNYQAGEVRSAKNLSGGESFIVSLALALGLSGMASHNVRVDSLFLDEGFGTLDEDALDTALETLAGLQQEGKLIGVISHIAALKDRISTRIMVSPGNGGKSTISGAGCRSQS</sequence>
<proteinExistence type="predicted"/>
<dbReference type="OrthoDB" id="9795626at2"/>
<organism evidence="3 4">
    <name type="scientific">Vibrio aerogenes CECT 7868</name>
    <dbReference type="NCBI Taxonomy" id="1216006"/>
    <lineage>
        <taxon>Bacteria</taxon>
        <taxon>Pseudomonadati</taxon>
        <taxon>Pseudomonadota</taxon>
        <taxon>Gammaproteobacteria</taxon>
        <taxon>Vibrionales</taxon>
        <taxon>Vibrionaceae</taxon>
        <taxon>Vibrio</taxon>
    </lineage>
</organism>
<dbReference type="Proteomes" id="UP000184608">
    <property type="component" value="Unassembled WGS sequence"/>
</dbReference>